<name>A0A2T3SYY8_ECOLX</name>
<accession>A0A2T3SYY8</accession>
<gene>
    <name evidence="1" type="ORF">A2J79_002416</name>
    <name evidence="2" type="ORF">A5U30_004983</name>
</gene>
<dbReference type="EMBL" id="AATLZG010000057">
    <property type="protein sequence ID" value="EFM8157223.1"/>
    <property type="molecule type" value="Genomic_DNA"/>
</dbReference>
<dbReference type="AlphaFoldDB" id="A0A2T3SYY8"/>
<organism evidence="2 3">
    <name type="scientific">Escherichia coli</name>
    <dbReference type="NCBI Taxonomy" id="562"/>
    <lineage>
        <taxon>Bacteria</taxon>
        <taxon>Pseudomonadati</taxon>
        <taxon>Pseudomonadota</taxon>
        <taxon>Gammaproteobacteria</taxon>
        <taxon>Enterobacterales</taxon>
        <taxon>Enterobacteriaceae</taxon>
        <taxon>Escherichia</taxon>
    </lineage>
</organism>
<evidence type="ECO:0000313" key="3">
    <source>
        <dbReference type="Proteomes" id="UP000555763"/>
    </source>
</evidence>
<dbReference type="EMBL" id="AATCLQ010000014">
    <property type="protein sequence ID" value="EFJ6482050.1"/>
    <property type="molecule type" value="Genomic_DNA"/>
</dbReference>
<protein>
    <submittedName>
        <fullName evidence="2">Uncharacterized protein</fullName>
    </submittedName>
</protein>
<sequence length="241" mass="25802">MTWTRKTISVSADMPPLSCSVIPVTPWTYGLGRYEESGVYLSPPNAINWLAGKMAGSRASGDVTIIMIAENTHDLFIQSMAALTAVLPVPVFTQAQRMAQAAASLSTDKMQIPITTDTLPAPVHLSVATMRSAVSAARAAQARQLAAQRPDAAGLRRQISRFISRRAGALAGLEDGIRTLAEQKAQAWVFQYRGYHRAAAAAMVKDIPAPTAVHTVAALLAADSLTELGKMIHEPDRTTRP</sequence>
<reference evidence="2 3" key="2">
    <citation type="submission" date="2020-02" db="EMBL/GenBank/DDBJ databases">
        <authorList>
            <consortium name="PulseNet: The National Subtyping Network for Foodborne Disease Surveillance"/>
            <person name="Tarr C.L."/>
            <person name="Trees E."/>
            <person name="Katz L.S."/>
            <person name="Carleton-Romer H.A."/>
            <person name="Stroika S."/>
            <person name="Kucerova Z."/>
            <person name="Roache K.F."/>
            <person name="Sabol A.L."/>
            <person name="Besser J."/>
            <person name="Gerner-Smidt P."/>
        </authorList>
    </citation>
    <scope>NUCLEOTIDE SEQUENCE [LARGE SCALE GENOMIC DNA]</scope>
    <source>
        <strain evidence="2 3">PNUSAE002719</strain>
    </source>
</reference>
<evidence type="ECO:0000313" key="2">
    <source>
        <dbReference type="EMBL" id="EFM8157223.1"/>
    </source>
</evidence>
<dbReference type="Proteomes" id="UP000555763">
    <property type="component" value="Unassembled WGS sequence"/>
</dbReference>
<proteinExistence type="predicted"/>
<comment type="caution">
    <text evidence="2">The sequence shown here is derived from an EMBL/GenBank/DDBJ whole genome shotgun (WGS) entry which is preliminary data.</text>
</comment>
<evidence type="ECO:0000313" key="1">
    <source>
        <dbReference type="EMBL" id="EFJ6482050.1"/>
    </source>
</evidence>
<dbReference type="RefSeq" id="WP_033882987.1">
    <property type="nucleotide sequence ID" value="NZ_BRVW01000028.1"/>
</dbReference>
<dbReference type="Proteomes" id="UP000711811">
    <property type="component" value="Unassembled WGS sequence"/>
</dbReference>
<reference evidence="1" key="1">
    <citation type="submission" date="2020-02" db="EMBL/GenBank/DDBJ databases">
        <authorList>
            <person name="Ashton P.M."/>
            <person name="Dallman T."/>
            <person name="Nair S."/>
            <person name="De Pinna E."/>
            <person name="Peters T."/>
            <person name="Grant K."/>
        </authorList>
    </citation>
    <scope>NUCLEOTIDE SEQUENCE</scope>
    <source>
        <strain evidence="1">93335</strain>
    </source>
</reference>